<proteinExistence type="predicted"/>
<gene>
    <name evidence="2" type="ORF">K7432_013420</name>
</gene>
<feature type="region of interest" description="Disordered" evidence="1">
    <location>
        <begin position="30"/>
        <end position="60"/>
    </location>
</feature>
<keyword evidence="3" id="KW-1185">Reference proteome</keyword>
<protein>
    <submittedName>
        <fullName evidence="2">Uncharacterized protein</fullName>
    </submittedName>
</protein>
<sequence length="60" mass="6814">MMALTVLGSGTPLLISLMFEEVQKINATLLKSETETPAEEEEKESEEEEVEEKEEVKKEE</sequence>
<organism evidence="2 3">
    <name type="scientific">Basidiobolus ranarum</name>
    <dbReference type="NCBI Taxonomy" id="34480"/>
    <lineage>
        <taxon>Eukaryota</taxon>
        <taxon>Fungi</taxon>
        <taxon>Fungi incertae sedis</taxon>
        <taxon>Zoopagomycota</taxon>
        <taxon>Entomophthoromycotina</taxon>
        <taxon>Basidiobolomycetes</taxon>
        <taxon>Basidiobolales</taxon>
        <taxon>Basidiobolaceae</taxon>
        <taxon>Basidiobolus</taxon>
    </lineage>
</organism>
<feature type="compositionally biased region" description="Acidic residues" evidence="1">
    <location>
        <begin position="36"/>
        <end position="53"/>
    </location>
</feature>
<reference evidence="2 3" key="1">
    <citation type="submission" date="2023-04" db="EMBL/GenBank/DDBJ databases">
        <title>Genome of Basidiobolus ranarum AG-B5.</title>
        <authorList>
            <person name="Stajich J.E."/>
            <person name="Carter-House D."/>
            <person name="Gryganskyi A."/>
        </authorList>
    </citation>
    <scope>NUCLEOTIDE SEQUENCE [LARGE SCALE GENOMIC DNA]</scope>
    <source>
        <strain evidence="2 3">AG-B5</strain>
    </source>
</reference>
<evidence type="ECO:0000313" key="2">
    <source>
        <dbReference type="EMBL" id="KAK9761584.1"/>
    </source>
</evidence>
<comment type="caution">
    <text evidence="2">The sequence shown here is derived from an EMBL/GenBank/DDBJ whole genome shotgun (WGS) entry which is preliminary data.</text>
</comment>
<dbReference type="EMBL" id="JASJQH010001323">
    <property type="protein sequence ID" value="KAK9761584.1"/>
    <property type="molecule type" value="Genomic_DNA"/>
</dbReference>
<accession>A0ABR2WJ72</accession>
<evidence type="ECO:0000256" key="1">
    <source>
        <dbReference type="SAM" id="MobiDB-lite"/>
    </source>
</evidence>
<dbReference type="Proteomes" id="UP001479436">
    <property type="component" value="Unassembled WGS sequence"/>
</dbReference>
<name>A0ABR2WJ72_9FUNG</name>
<evidence type="ECO:0000313" key="3">
    <source>
        <dbReference type="Proteomes" id="UP001479436"/>
    </source>
</evidence>